<dbReference type="AlphaFoldDB" id="U5L7A2"/>
<reference evidence="1 2" key="1">
    <citation type="submission" date="2013-07" db="EMBL/GenBank/DDBJ databases">
        <title>Complete genome sequence of Bacillus infantis NRRL B-14911 that has potential to induce cardiac disease by antigenic mimicry.</title>
        <authorList>
            <person name="Massilamany C."/>
            <person name="Smith T.P.L."/>
            <person name="Loy J.D."/>
            <person name="Barletta R."/>
            <person name="Reddy J."/>
        </authorList>
    </citation>
    <scope>NUCLEOTIDE SEQUENCE [LARGE SCALE GENOMIC DNA]</scope>
    <source>
        <strain evidence="1 2">NRRL B-14911</strain>
    </source>
</reference>
<protein>
    <submittedName>
        <fullName evidence="1">Uncharacterized protein</fullName>
    </submittedName>
</protein>
<dbReference type="KEGG" id="bif:N288_06375"/>
<organism evidence="1 2">
    <name type="scientific">Bacillus infantis NRRL B-14911</name>
    <dbReference type="NCBI Taxonomy" id="1367477"/>
    <lineage>
        <taxon>Bacteria</taxon>
        <taxon>Bacillati</taxon>
        <taxon>Bacillota</taxon>
        <taxon>Bacilli</taxon>
        <taxon>Bacillales</taxon>
        <taxon>Bacillaceae</taxon>
        <taxon>Bacillus</taxon>
    </lineage>
</organism>
<dbReference type="STRING" id="1367477.N288_06375"/>
<sequence>MSAAACTFFFMKKAGSARLFQMILRSVFLHFKCLFQAQPAFCPEAGKQFAHSFYAAMLRQISAHFKQASAHLWQCS</sequence>
<gene>
    <name evidence="1" type="ORF">N288_06375</name>
</gene>
<evidence type="ECO:0000313" key="2">
    <source>
        <dbReference type="Proteomes" id="UP000017805"/>
    </source>
</evidence>
<proteinExistence type="predicted"/>
<dbReference type="Proteomes" id="UP000017805">
    <property type="component" value="Chromosome"/>
</dbReference>
<keyword evidence="2" id="KW-1185">Reference proteome</keyword>
<dbReference type="HOGENOM" id="CLU_2646924_0_0_9"/>
<name>U5L7A2_9BACI</name>
<dbReference type="EMBL" id="CP006643">
    <property type="protein sequence ID" value="AGX03208.1"/>
    <property type="molecule type" value="Genomic_DNA"/>
</dbReference>
<accession>U5L7A2</accession>
<evidence type="ECO:0000313" key="1">
    <source>
        <dbReference type="EMBL" id="AGX03208.1"/>
    </source>
</evidence>